<evidence type="ECO:0000313" key="2">
    <source>
        <dbReference type="Proteomes" id="UP000663255"/>
    </source>
</evidence>
<sequence>MVRTICFFPKLIDARFPTFLSKRFIKEDILESLFKRIKIFLENFLLSHQLEQSKFRNSNLKLKLPNSKNHQRKVFPNPITNF</sequence>
<protein>
    <submittedName>
        <fullName evidence="1">Uncharacterized protein</fullName>
    </submittedName>
</protein>
<proteinExistence type="predicted"/>
<organism evidence="1 2">
    <name type="scientific">Leptospira interrogans serovar Bataviae</name>
    <dbReference type="NCBI Taxonomy" id="312175"/>
    <lineage>
        <taxon>Bacteria</taxon>
        <taxon>Pseudomonadati</taxon>
        <taxon>Spirochaetota</taxon>
        <taxon>Spirochaetia</taxon>
        <taxon>Leptospirales</taxon>
        <taxon>Leptospiraceae</taxon>
        <taxon>Leptospira</taxon>
    </lineage>
</organism>
<accession>A0AAP9WPH5</accession>
<dbReference type="Proteomes" id="UP000663255">
    <property type="component" value="Chromosome 1"/>
</dbReference>
<name>A0AAP9WPH5_LEPIR</name>
<dbReference type="AlphaFoldDB" id="A0AAP9WPH5"/>
<gene>
    <name evidence="1" type="ORF">Lepto1489_18725</name>
</gene>
<dbReference type="EMBL" id="CP043893">
    <property type="protein sequence ID" value="QOI52242.1"/>
    <property type="molecule type" value="Genomic_DNA"/>
</dbReference>
<reference evidence="1" key="1">
    <citation type="submission" date="2019-09" db="EMBL/GenBank/DDBJ databases">
        <title>Comparative Genomics of Leptospira interrogans Reveals Genome Plasticity - A Common Adaptive Strategy for Survival in Various Hosts.</title>
        <authorList>
            <person name="Ramli S.R."/>
            <person name="Bunk B."/>
            <person name="Goris M."/>
            <person name="Bhuju S."/>
            <person name="Jarek M."/>
            <person name="Sproer C."/>
            <person name="Mustakim S."/>
            <person name="Strommenger B."/>
            <person name="Pessler F."/>
        </authorList>
    </citation>
    <scope>NUCLEOTIDE SEQUENCE</scope>
    <source>
        <strain evidence="1">1489</strain>
    </source>
</reference>
<evidence type="ECO:0000313" key="1">
    <source>
        <dbReference type="EMBL" id="QOI52242.1"/>
    </source>
</evidence>